<dbReference type="InterPro" id="IPR008030">
    <property type="entry name" value="NmrA-like"/>
</dbReference>
<name>A0ABU5R5M7_9PSEU</name>
<dbReference type="InterPro" id="IPR051604">
    <property type="entry name" value="Ergot_Alk_Oxidoreductase"/>
</dbReference>
<dbReference type="PANTHER" id="PTHR43162">
    <property type="match status" value="1"/>
</dbReference>
<dbReference type="Proteomes" id="UP001304298">
    <property type="component" value="Unassembled WGS sequence"/>
</dbReference>
<dbReference type="InterPro" id="IPR036291">
    <property type="entry name" value="NAD(P)-bd_dom_sf"/>
</dbReference>
<reference evidence="2 3" key="1">
    <citation type="submission" date="2023-12" db="EMBL/GenBank/DDBJ databases">
        <title>Amycolatopsis sp. V23-08.</title>
        <authorList>
            <person name="Somphong A."/>
        </authorList>
    </citation>
    <scope>NUCLEOTIDE SEQUENCE [LARGE SCALE GENOMIC DNA]</scope>
    <source>
        <strain evidence="2 3">V23-08</strain>
    </source>
</reference>
<feature type="domain" description="NmrA-like" evidence="1">
    <location>
        <begin position="1"/>
        <end position="251"/>
    </location>
</feature>
<sequence length="300" mass="32232">MNGTILVTGAGGRHGSTGTHLARRLLEQGVPVRILVRRESDVSRTLQALGAEVAVGDLHDRRTLEPALEGVAQGYFAYPVTGGVVSAAANWAEAVRRGGRPIRTVVLSMAPAHPDHPSALGRAQWLAEEVLRWAGIDVFVLRVMALFHENLPLLHGRSLADDDVIRNAFGASTLAWINGQDAAELAVLALTRPELFDGPLAEVPGTELLTHQEIADVLTGVLGKPVRFESISVEAWRDELDGVVNADMASHIPHVAAAVLRRGTSMAPDPSRYTQLTGRQPVALSTYLGSIKDTLVNERR</sequence>
<keyword evidence="3" id="KW-1185">Reference proteome</keyword>
<proteinExistence type="predicted"/>
<dbReference type="Gene3D" id="3.40.50.720">
    <property type="entry name" value="NAD(P)-binding Rossmann-like Domain"/>
    <property type="match status" value="1"/>
</dbReference>
<evidence type="ECO:0000259" key="1">
    <source>
        <dbReference type="Pfam" id="PF05368"/>
    </source>
</evidence>
<dbReference type="Gene3D" id="3.90.25.10">
    <property type="entry name" value="UDP-galactose 4-epimerase, domain 1"/>
    <property type="match status" value="1"/>
</dbReference>
<evidence type="ECO:0000313" key="3">
    <source>
        <dbReference type="Proteomes" id="UP001304298"/>
    </source>
</evidence>
<dbReference type="PANTHER" id="PTHR43162:SF1">
    <property type="entry name" value="PRESTALK A DIFFERENTIATION PROTEIN A"/>
    <property type="match status" value="1"/>
</dbReference>
<dbReference type="Pfam" id="PF05368">
    <property type="entry name" value="NmrA"/>
    <property type="match status" value="1"/>
</dbReference>
<organism evidence="2 3">
    <name type="scientific">Amycolatopsis heterodermiae</name>
    <dbReference type="NCBI Taxonomy" id="3110235"/>
    <lineage>
        <taxon>Bacteria</taxon>
        <taxon>Bacillati</taxon>
        <taxon>Actinomycetota</taxon>
        <taxon>Actinomycetes</taxon>
        <taxon>Pseudonocardiales</taxon>
        <taxon>Pseudonocardiaceae</taxon>
        <taxon>Amycolatopsis</taxon>
    </lineage>
</organism>
<dbReference type="RefSeq" id="WP_323326862.1">
    <property type="nucleotide sequence ID" value="NZ_JAYFSI010000002.1"/>
</dbReference>
<dbReference type="SUPFAM" id="SSF51735">
    <property type="entry name" value="NAD(P)-binding Rossmann-fold domains"/>
    <property type="match status" value="1"/>
</dbReference>
<accession>A0ABU5R5M7</accession>
<dbReference type="EMBL" id="JAYFSI010000002">
    <property type="protein sequence ID" value="MEA5360591.1"/>
    <property type="molecule type" value="Genomic_DNA"/>
</dbReference>
<gene>
    <name evidence="2" type="ORF">VA596_13670</name>
</gene>
<comment type="caution">
    <text evidence="2">The sequence shown here is derived from an EMBL/GenBank/DDBJ whole genome shotgun (WGS) entry which is preliminary data.</text>
</comment>
<protein>
    <submittedName>
        <fullName evidence="2">NmrA family NAD(P)-binding protein</fullName>
    </submittedName>
</protein>
<evidence type="ECO:0000313" key="2">
    <source>
        <dbReference type="EMBL" id="MEA5360591.1"/>
    </source>
</evidence>